<name>A0AAD9PTV2_ACRCE</name>
<reference evidence="2" key="1">
    <citation type="journal article" date="2023" name="G3 (Bethesda)">
        <title>Whole genome assembly and annotation of the endangered Caribbean coral Acropora cervicornis.</title>
        <authorList>
            <person name="Selwyn J.D."/>
            <person name="Vollmer S.V."/>
        </authorList>
    </citation>
    <scope>NUCLEOTIDE SEQUENCE</scope>
    <source>
        <strain evidence="2">K2</strain>
    </source>
</reference>
<dbReference type="InterPro" id="IPR012337">
    <property type="entry name" value="RNaseH-like_sf"/>
</dbReference>
<comment type="caution">
    <text evidence="2">The sequence shown here is derived from an EMBL/GenBank/DDBJ whole genome shotgun (WGS) entry which is preliminary data.</text>
</comment>
<reference evidence="2" key="2">
    <citation type="journal article" date="2023" name="Science">
        <title>Genomic signatures of disease resistance in endangered staghorn corals.</title>
        <authorList>
            <person name="Vollmer S.V."/>
            <person name="Selwyn J.D."/>
            <person name="Despard B.A."/>
            <person name="Roesel C.L."/>
        </authorList>
    </citation>
    <scope>NUCLEOTIDE SEQUENCE</scope>
    <source>
        <strain evidence="2">K2</strain>
    </source>
</reference>
<gene>
    <name evidence="2" type="ORF">P5673_030613</name>
</gene>
<sequence>MRAILFLLTKGVRELHVNKIGNNFTALPKAVTEGNGFEGWQTSKGELSINYEVSKIRTYVIIDDQSNYSLARARLSQKLDIKGTATAYTLKTCPGVKKTRGRRAQGLVLESLEKRVKYELPTVTECDEIPNNREIIATPEIALAHPHLRQIADKIPRLDKQAEILLLVGRNIPPLHKVHQSINGPRSAPWGQQLDLGWVVLGYACLDGAHKPDEISTLKTQVLHNGRPSAFLPCPNRFHLKHDTSPTSWEGQEATPLIDSPFEDGLGCTVFVRTHDDNKPGTSAEDRRFMTIMENDMVKDRNGSWKAPLPLRCDLKDLPRSRENAMKRLKSTARTLHRKATMEEQYFGFMQNIFDNDHAEKIPEEEMKPEKPCWYLPLFAVYHPKKPDKIRGVFDSGAECDGISLNKLLLSGPDMTNNLLGVLLRFRQNPVAIVADIEQMFHSFKVKGEHRDLLRFLWFKDNDPNGKLTEYRMKVHIFGNTSSPAVANHGLRKTAEVGEAEFGSDAKAFVHNNFYVDDGLHSAPNPGGAIDLRRLTQAMLATANLRLHKIASSHAEVMEAFPPEDHASGLYSLDFSKDPIPMQRSLGVYWDLKSDSFTFQVALEEKPFTRRGVLSVTNSLYDPLGLAAPVIIKGKQLLRSLTTELSASQLNAWDLPLPAECRPVWENWCHSLRALERIKVPRPYSGKALKTAARTELHTFCDASEMAIGAVSYLRIIQNTGEVQVGFVLGRAKLTPTHATTIPRLELCAAVLGVELSELINEELQLKPDSVSYYSDSKVMLSCISNDSRRFYVYVSNRVERICRTPAPHQWNYVVTHLNPADLATRSVEEGDLKESMWHRGPKFLYNSDLLTSTHNGESTTEILPDDPEVHKIKVFTTHMHVEARMTIGSERFSRFSKWSKPKFVIIKSVQYEAFREDIERIKHSAKLPKSSVLAKLCPVIDANGLLRVGGRLDHADLTNEEQHPIILHKSCHASTLVIRHFHHKTQHQGRVFTHGLVCRSGFWIIGGKRLINSILEKCIKCKKLRGKGQIQKMANLPADCARCTRGGLAHSKRWAVLFVCMSTPAIHIEVIESMDTSSFINALRRFLAIRGPVIQLHSDCGTNFVGARNELQAVLKPSDASAVRSYLLKEGCEWLFNPPHASHAGGAWERMIGVTRRVLEAILADVPSKYLTHEVLTTLMAEVSAIVNARPLVPLSNDPDAPEVLTPATLLTQKPQQLRPPAGDFNAENLLSKQWKRVQQLANVFWARWRKEYLPTLQPRGKWQNASRNLREGDLILLRCKDAPRNNWLLARITKAQADQDGKVRKVELVTAKEGSMRHYQRPVTEAILLKAED</sequence>
<dbReference type="SUPFAM" id="SSF56672">
    <property type="entry name" value="DNA/RNA polymerases"/>
    <property type="match status" value="1"/>
</dbReference>
<dbReference type="PANTHER" id="PTHR47331:SF6">
    <property type="entry name" value="DOUBLECORTIN DOMAIN-CONTAINING PROTEIN"/>
    <property type="match status" value="1"/>
</dbReference>
<dbReference type="InterPro" id="IPR001584">
    <property type="entry name" value="Integrase_cat-core"/>
</dbReference>
<organism evidence="2 3">
    <name type="scientific">Acropora cervicornis</name>
    <name type="common">Staghorn coral</name>
    <dbReference type="NCBI Taxonomy" id="6130"/>
    <lineage>
        <taxon>Eukaryota</taxon>
        <taxon>Metazoa</taxon>
        <taxon>Cnidaria</taxon>
        <taxon>Anthozoa</taxon>
        <taxon>Hexacorallia</taxon>
        <taxon>Scleractinia</taxon>
        <taxon>Astrocoeniina</taxon>
        <taxon>Acroporidae</taxon>
        <taxon>Acropora</taxon>
    </lineage>
</organism>
<dbReference type="SUPFAM" id="SSF53098">
    <property type="entry name" value="Ribonuclease H-like"/>
    <property type="match status" value="1"/>
</dbReference>
<dbReference type="GO" id="GO:0015074">
    <property type="term" value="P:DNA integration"/>
    <property type="evidence" value="ECO:0007669"/>
    <property type="project" value="InterPro"/>
</dbReference>
<dbReference type="InterPro" id="IPR040676">
    <property type="entry name" value="DUF5641"/>
</dbReference>
<keyword evidence="3" id="KW-1185">Reference proteome</keyword>
<dbReference type="InterPro" id="IPR036397">
    <property type="entry name" value="RNaseH_sf"/>
</dbReference>
<dbReference type="GO" id="GO:0003676">
    <property type="term" value="F:nucleic acid binding"/>
    <property type="evidence" value="ECO:0007669"/>
    <property type="project" value="InterPro"/>
</dbReference>
<dbReference type="Gene3D" id="3.30.420.10">
    <property type="entry name" value="Ribonuclease H-like superfamily/Ribonuclease H"/>
    <property type="match status" value="1"/>
</dbReference>
<dbReference type="EMBL" id="JARQWQ010000133">
    <property type="protein sequence ID" value="KAK2548992.1"/>
    <property type="molecule type" value="Genomic_DNA"/>
</dbReference>
<dbReference type="InterPro" id="IPR008042">
    <property type="entry name" value="Retrotrans_Pao"/>
</dbReference>
<evidence type="ECO:0000313" key="3">
    <source>
        <dbReference type="Proteomes" id="UP001249851"/>
    </source>
</evidence>
<dbReference type="PANTHER" id="PTHR47331">
    <property type="entry name" value="PHD-TYPE DOMAIN-CONTAINING PROTEIN"/>
    <property type="match status" value="1"/>
</dbReference>
<evidence type="ECO:0000313" key="2">
    <source>
        <dbReference type="EMBL" id="KAK2548992.1"/>
    </source>
</evidence>
<feature type="domain" description="Integrase catalytic" evidence="1">
    <location>
        <begin position="1029"/>
        <end position="1216"/>
    </location>
</feature>
<dbReference type="Pfam" id="PF18701">
    <property type="entry name" value="DUF5641"/>
    <property type="match status" value="1"/>
</dbReference>
<protein>
    <recommendedName>
        <fullName evidence="1">Integrase catalytic domain-containing protein</fullName>
    </recommendedName>
</protein>
<proteinExistence type="predicted"/>
<evidence type="ECO:0000259" key="1">
    <source>
        <dbReference type="PROSITE" id="PS50994"/>
    </source>
</evidence>
<accession>A0AAD9PTV2</accession>
<dbReference type="Pfam" id="PF05380">
    <property type="entry name" value="Peptidase_A17"/>
    <property type="match status" value="1"/>
</dbReference>
<dbReference type="PROSITE" id="PS50994">
    <property type="entry name" value="INTEGRASE"/>
    <property type="match status" value="1"/>
</dbReference>
<dbReference type="Proteomes" id="UP001249851">
    <property type="component" value="Unassembled WGS sequence"/>
</dbReference>
<dbReference type="InterPro" id="IPR043502">
    <property type="entry name" value="DNA/RNA_pol_sf"/>
</dbReference>